<evidence type="ECO:0000256" key="1">
    <source>
        <dbReference type="SAM" id="MobiDB-lite"/>
    </source>
</evidence>
<dbReference type="AlphaFoldDB" id="A0A382DM78"/>
<proteinExistence type="predicted"/>
<accession>A0A382DM78</accession>
<feature type="non-terminal residue" evidence="2">
    <location>
        <position position="501"/>
    </location>
</feature>
<feature type="region of interest" description="Disordered" evidence="1">
    <location>
        <begin position="383"/>
        <end position="403"/>
    </location>
</feature>
<protein>
    <submittedName>
        <fullName evidence="2">Uncharacterized protein</fullName>
    </submittedName>
</protein>
<reference evidence="2" key="1">
    <citation type="submission" date="2018-05" db="EMBL/GenBank/DDBJ databases">
        <authorList>
            <person name="Lanie J.A."/>
            <person name="Ng W.-L."/>
            <person name="Kazmierczak K.M."/>
            <person name="Andrzejewski T.M."/>
            <person name="Davidsen T.M."/>
            <person name="Wayne K.J."/>
            <person name="Tettelin H."/>
            <person name="Glass J.I."/>
            <person name="Rusch D."/>
            <person name="Podicherti R."/>
            <person name="Tsui H.-C.T."/>
            <person name="Winkler M.E."/>
        </authorList>
    </citation>
    <scope>NUCLEOTIDE SEQUENCE</scope>
</reference>
<evidence type="ECO:0000313" key="2">
    <source>
        <dbReference type="EMBL" id="SVB38727.1"/>
    </source>
</evidence>
<name>A0A382DM78_9ZZZZ</name>
<organism evidence="2">
    <name type="scientific">marine metagenome</name>
    <dbReference type="NCBI Taxonomy" id="408172"/>
    <lineage>
        <taxon>unclassified sequences</taxon>
        <taxon>metagenomes</taxon>
        <taxon>ecological metagenomes</taxon>
    </lineage>
</organism>
<dbReference type="EMBL" id="UINC01039766">
    <property type="protein sequence ID" value="SVB38727.1"/>
    <property type="molecule type" value="Genomic_DNA"/>
</dbReference>
<sequence>MEVDPLLKRILIVSILLWVTVLFPAYGQGEPSISDLPNNWHPNTPYLYNPYKQNTYSLVMPYDSSTYTSRNLIRLPFVVVKNIDIANDWSTITFTGKFLGKSLNIPFVAPLEWYLDRQMQINREVAMFKAIKDTVRTRGGQSQILQDNRGRGIEVIGLDVGQLGRVSLSARGNVTLKGNLVFQDQELIRSKLSETRNTHLEFDQTQRISVEGKIGERVSVNVDQDSERDFNWENNIRINYKGEEDDIIQSVDAGNVSLSLPGSQSLMGSASHQGLFGVKTVSKLGPMNITAIASVVNTEKKSQEYKGQSEAQTYEIKDYNYVANKYFFVHEWFRNGISTIKNGKQIFIPSFYPLQSGLHLIGNVVIRNFELYQLDQTTNAETNPGTAYANIDEPQESNDQTGNYKRLEQGQDYVLSEDLGYIRLRQKASDEVFGCTYVIADRITGDTLAVIGEGISVANDYLKMKMLKPRNLNPSHPVWPLMFKNVYYLGANNINREGFEL</sequence>
<gene>
    <name evidence="2" type="ORF">METZ01_LOCUS191581</name>
</gene>